<dbReference type="RefSeq" id="WP_148065753.1">
    <property type="nucleotide sequence ID" value="NZ_VRYZ01000009.1"/>
</dbReference>
<gene>
    <name evidence="1" type="ORF">FVW59_17910</name>
</gene>
<dbReference type="EMBL" id="VRYZ01000009">
    <property type="protein sequence ID" value="TXS89392.1"/>
    <property type="molecule type" value="Genomic_DNA"/>
</dbReference>
<evidence type="ECO:0000313" key="2">
    <source>
        <dbReference type="Proteomes" id="UP000321933"/>
    </source>
</evidence>
<protein>
    <submittedName>
        <fullName evidence="1">DUF4160 domain-containing protein</fullName>
    </submittedName>
</protein>
<accession>A0A5C8ZNQ8</accession>
<reference evidence="1 2" key="1">
    <citation type="submission" date="2019-08" db="EMBL/GenBank/DDBJ databases">
        <title>Parahaliea maris sp. nov., isolated from the surface seawater.</title>
        <authorList>
            <person name="Liu Y."/>
        </authorList>
    </citation>
    <scope>NUCLEOTIDE SEQUENCE [LARGE SCALE GENOMIC DNA]</scope>
    <source>
        <strain evidence="1 2">S2-26</strain>
    </source>
</reference>
<dbReference type="InterPro" id="IPR025427">
    <property type="entry name" value="DUF4160"/>
</dbReference>
<dbReference type="Pfam" id="PF13711">
    <property type="entry name" value="DUF4160"/>
    <property type="match status" value="1"/>
</dbReference>
<comment type="caution">
    <text evidence="1">The sequence shown here is derived from an EMBL/GenBank/DDBJ whole genome shotgun (WGS) entry which is preliminary data.</text>
</comment>
<keyword evidence="2" id="KW-1185">Reference proteome</keyword>
<organism evidence="1 2">
    <name type="scientific">Parahaliea aestuarii</name>
    <dbReference type="NCBI Taxonomy" id="1852021"/>
    <lineage>
        <taxon>Bacteria</taxon>
        <taxon>Pseudomonadati</taxon>
        <taxon>Pseudomonadota</taxon>
        <taxon>Gammaproteobacteria</taxon>
        <taxon>Cellvibrionales</taxon>
        <taxon>Halieaceae</taxon>
        <taxon>Parahaliea</taxon>
    </lineage>
</organism>
<evidence type="ECO:0000313" key="1">
    <source>
        <dbReference type="EMBL" id="TXS89392.1"/>
    </source>
</evidence>
<proteinExistence type="predicted"/>
<sequence>MPELTRFYGIVIKLYFADHPPPHFHAIYGDTVGVFSIESLEMLEGDLPPRARRLVKAWATKHQLELSSIWHTQEYRKLPGLE</sequence>
<name>A0A5C8ZNQ8_9GAMM</name>
<dbReference type="OrthoDB" id="122670at2"/>
<dbReference type="AlphaFoldDB" id="A0A5C8ZNQ8"/>
<dbReference type="Proteomes" id="UP000321933">
    <property type="component" value="Unassembled WGS sequence"/>
</dbReference>